<dbReference type="InterPro" id="IPR001223">
    <property type="entry name" value="Glyco_hydro18_cat"/>
</dbReference>
<dbReference type="InterPro" id="IPR017853">
    <property type="entry name" value="GH"/>
</dbReference>
<protein>
    <submittedName>
        <fullName evidence="3">Lmo1883 protein</fullName>
    </submittedName>
</protein>
<dbReference type="GO" id="GO:0005975">
    <property type="term" value="P:carbohydrate metabolic process"/>
    <property type="evidence" value="ECO:0007669"/>
    <property type="project" value="InterPro"/>
</dbReference>
<accession>A0A5K1JTN1</accession>
<feature type="chain" id="PRO_5023839190" evidence="1">
    <location>
        <begin position="24"/>
        <end position="314"/>
    </location>
</feature>
<dbReference type="SUPFAM" id="SSF51445">
    <property type="entry name" value="(Trans)glycosidases"/>
    <property type="match status" value="1"/>
</dbReference>
<evidence type="ECO:0000259" key="2">
    <source>
        <dbReference type="PROSITE" id="PS51910"/>
    </source>
</evidence>
<organism evidence="3">
    <name type="scientific">Ganoderma boninense</name>
    <dbReference type="NCBI Taxonomy" id="34458"/>
    <lineage>
        <taxon>Eukaryota</taxon>
        <taxon>Fungi</taxon>
        <taxon>Dikarya</taxon>
        <taxon>Basidiomycota</taxon>
        <taxon>Agaricomycotina</taxon>
        <taxon>Agaricomycetes</taxon>
        <taxon>Polyporales</taxon>
        <taxon>Polyporaceae</taxon>
        <taxon>Ganoderma</taxon>
    </lineage>
</organism>
<proteinExistence type="predicted"/>
<feature type="domain" description="GH18" evidence="2">
    <location>
        <begin position="37"/>
        <end position="314"/>
    </location>
</feature>
<keyword evidence="1" id="KW-0732">Signal</keyword>
<dbReference type="AlphaFoldDB" id="A0A5K1JTN1"/>
<feature type="signal peptide" evidence="1">
    <location>
        <begin position="1"/>
        <end position="23"/>
    </location>
</feature>
<gene>
    <name evidence="3" type="primary">Q8Y619</name>
</gene>
<sequence length="314" mass="33885">MPTHPFVLRLVSCLMIMSSYLVSMPLQGRAATVPSGPKFVLYSASTVGSDVLPPVNELKGFNVVNLAFLQYDGAHDQAENWAKLSVSQRQKLKEEYNDAGIALLVTAFGADDLPATAGHDPVATAESMAQFVQGNQLDGIDVDFEEVQLMQTKAGAGETWVSSFTQTLRVYLPKGRFIISHAPVGPWFEPKFCPGGGYLTVHKKVGDLIDWYNVQYYNQSPSPGYEDCNTLLRDAGGSSVFEIRASGIPAEKIVIGKPGDVQDTTNGGFMEPTALGSCVAQAVAGGWQGGVMVYQYPRGNATWLSEATKDSFNQ</sequence>
<dbReference type="Gene3D" id="3.20.20.80">
    <property type="entry name" value="Glycosidases"/>
    <property type="match status" value="1"/>
</dbReference>
<dbReference type="EMBL" id="LR724183">
    <property type="protein sequence ID" value="VWO94730.1"/>
    <property type="molecule type" value="Genomic_DNA"/>
</dbReference>
<name>A0A5K1JTN1_9APHY</name>
<dbReference type="PROSITE" id="PS51910">
    <property type="entry name" value="GH18_2"/>
    <property type="match status" value="1"/>
</dbReference>
<reference evidence="3" key="1">
    <citation type="submission" date="2019-10" db="EMBL/GenBank/DDBJ databases">
        <authorList>
            <person name="Nor Muhammad N."/>
        </authorList>
    </citation>
    <scope>NUCLEOTIDE SEQUENCE</scope>
</reference>
<evidence type="ECO:0000313" key="3">
    <source>
        <dbReference type="EMBL" id="VWO94730.1"/>
    </source>
</evidence>
<evidence type="ECO:0000256" key="1">
    <source>
        <dbReference type="SAM" id="SignalP"/>
    </source>
</evidence>